<dbReference type="Proteomes" id="UP001237642">
    <property type="component" value="Unassembled WGS sequence"/>
</dbReference>
<evidence type="ECO:0000313" key="1">
    <source>
        <dbReference type="EMBL" id="KAK1392738.1"/>
    </source>
</evidence>
<name>A0AAD8IWW2_9APIA</name>
<accession>A0AAD8IWW2</accession>
<comment type="caution">
    <text evidence="1">The sequence shown here is derived from an EMBL/GenBank/DDBJ whole genome shotgun (WGS) entry which is preliminary data.</text>
</comment>
<keyword evidence="2" id="KW-1185">Reference proteome</keyword>
<organism evidence="1 2">
    <name type="scientific">Heracleum sosnowskyi</name>
    <dbReference type="NCBI Taxonomy" id="360622"/>
    <lineage>
        <taxon>Eukaryota</taxon>
        <taxon>Viridiplantae</taxon>
        <taxon>Streptophyta</taxon>
        <taxon>Embryophyta</taxon>
        <taxon>Tracheophyta</taxon>
        <taxon>Spermatophyta</taxon>
        <taxon>Magnoliopsida</taxon>
        <taxon>eudicotyledons</taxon>
        <taxon>Gunneridae</taxon>
        <taxon>Pentapetalae</taxon>
        <taxon>asterids</taxon>
        <taxon>campanulids</taxon>
        <taxon>Apiales</taxon>
        <taxon>Apiaceae</taxon>
        <taxon>Apioideae</taxon>
        <taxon>apioid superclade</taxon>
        <taxon>Tordylieae</taxon>
        <taxon>Tordyliinae</taxon>
        <taxon>Heracleum</taxon>
    </lineage>
</organism>
<evidence type="ECO:0000313" key="2">
    <source>
        <dbReference type="Proteomes" id="UP001237642"/>
    </source>
</evidence>
<gene>
    <name evidence="1" type="ORF">POM88_011794</name>
</gene>
<dbReference type="AlphaFoldDB" id="A0AAD8IWW2"/>
<protein>
    <submittedName>
        <fullName evidence="1">Uncharacterized protein</fullName>
    </submittedName>
</protein>
<proteinExistence type="predicted"/>
<dbReference type="EMBL" id="JAUIZM010000003">
    <property type="protein sequence ID" value="KAK1392738.1"/>
    <property type="molecule type" value="Genomic_DNA"/>
</dbReference>
<reference evidence="1" key="1">
    <citation type="submission" date="2023-02" db="EMBL/GenBank/DDBJ databases">
        <title>Genome of toxic invasive species Heracleum sosnowskyi carries increased number of genes despite the absence of recent whole-genome duplications.</title>
        <authorList>
            <person name="Schelkunov M."/>
            <person name="Shtratnikova V."/>
            <person name="Makarenko M."/>
            <person name="Klepikova A."/>
            <person name="Omelchenko D."/>
            <person name="Novikova G."/>
            <person name="Obukhova E."/>
            <person name="Bogdanov V."/>
            <person name="Penin A."/>
            <person name="Logacheva M."/>
        </authorList>
    </citation>
    <scope>NUCLEOTIDE SEQUENCE</scope>
    <source>
        <strain evidence="1">Hsosn_3</strain>
        <tissue evidence="1">Leaf</tissue>
    </source>
</reference>
<reference evidence="1" key="2">
    <citation type="submission" date="2023-05" db="EMBL/GenBank/DDBJ databases">
        <authorList>
            <person name="Schelkunov M.I."/>
        </authorList>
    </citation>
    <scope>NUCLEOTIDE SEQUENCE</scope>
    <source>
        <strain evidence="1">Hsosn_3</strain>
        <tissue evidence="1">Leaf</tissue>
    </source>
</reference>
<sequence length="107" mass="12085">MITWIDKNAALMSHDVKNISKNVMIQKTTSFADHQDLVKRVNLLQQSQDANRETQFHILSRLMVTSNRLGISDDDVKEGLKKLVGTSFEVEVDHKKDDGDDTNATEA</sequence>